<organism evidence="1 3">
    <name type="scientific">Enterococcus avium</name>
    <name type="common">Streptococcus avium</name>
    <dbReference type="NCBI Taxonomy" id="33945"/>
    <lineage>
        <taxon>Bacteria</taxon>
        <taxon>Bacillati</taxon>
        <taxon>Bacillota</taxon>
        <taxon>Bacilli</taxon>
        <taxon>Lactobacillales</taxon>
        <taxon>Enterococcaceae</taxon>
        <taxon>Enterococcus</taxon>
    </lineage>
</organism>
<accession>A0AAW8RWN2</accession>
<dbReference type="EMBL" id="JARPWH010000102">
    <property type="protein sequence ID" value="MDT2404414.1"/>
    <property type="molecule type" value="Genomic_DNA"/>
</dbReference>
<dbReference type="Proteomes" id="UP001260773">
    <property type="component" value="Unassembled WGS sequence"/>
</dbReference>
<dbReference type="EMBL" id="JARPWY010000112">
    <property type="protein sequence ID" value="MDT2516869.1"/>
    <property type="molecule type" value="Genomic_DNA"/>
</dbReference>
<sequence length="191" mass="22722">MNIDEALELFEKNGVASSKQMIRRWIRQEKIKAKLHSKRQGYEIDAESLISFVEEKKKNIKNPARYQEGFQDGYAAAMEEISERFKRMLFLGMYEKQFPISRSEFRNICADKISTRNLKSFLEFVDKNCFGRGVSKPRQQIYCNQIADFFYFEKAGITIDQRKYDRDQDISIEDTAYDMLIKKLLKDFRDK</sequence>
<dbReference type="RefSeq" id="WP_311820698.1">
    <property type="nucleotide sequence ID" value="NZ_JARPWH010000102.1"/>
</dbReference>
<evidence type="ECO:0008006" key="5">
    <source>
        <dbReference type="Google" id="ProtNLM"/>
    </source>
</evidence>
<protein>
    <recommendedName>
        <fullName evidence="5">HTH merR-type domain-containing protein</fullName>
    </recommendedName>
</protein>
<evidence type="ECO:0000313" key="1">
    <source>
        <dbReference type="EMBL" id="MDT2404414.1"/>
    </source>
</evidence>
<comment type="caution">
    <text evidence="1">The sequence shown here is derived from an EMBL/GenBank/DDBJ whole genome shotgun (WGS) entry which is preliminary data.</text>
</comment>
<evidence type="ECO:0000313" key="2">
    <source>
        <dbReference type="EMBL" id="MDT2516869.1"/>
    </source>
</evidence>
<reference evidence="1 4" key="1">
    <citation type="submission" date="2023-03" db="EMBL/GenBank/DDBJ databases">
        <authorList>
            <person name="Shen W."/>
            <person name="Cai J."/>
        </authorList>
    </citation>
    <scope>NUCLEOTIDE SEQUENCE</scope>
    <source>
        <strain evidence="1">P33-2</strain>
        <strain evidence="2 4">Y2</strain>
    </source>
</reference>
<dbReference type="AlphaFoldDB" id="A0AAW8RWN2"/>
<dbReference type="Proteomes" id="UP001264335">
    <property type="component" value="Unassembled WGS sequence"/>
</dbReference>
<gene>
    <name evidence="1" type="ORF">P7D43_18775</name>
    <name evidence="2" type="ORF">P7D79_21850</name>
</gene>
<evidence type="ECO:0000313" key="3">
    <source>
        <dbReference type="Proteomes" id="UP001260773"/>
    </source>
</evidence>
<proteinExistence type="predicted"/>
<evidence type="ECO:0000313" key="4">
    <source>
        <dbReference type="Proteomes" id="UP001264335"/>
    </source>
</evidence>
<name>A0AAW8RWN2_ENTAV</name>